<dbReference type="GO" id="GO:0032040">
    <property type="term" value="C:small-subunit processome"/>
    <property type="evidence" value="ECO:0007669"/>
    <property type="project" value="InterPro"/>
</dbReference>
<evidence type="ECO:0000256" key="4">
    <source>
        <dbReference type="ARBA" id="ARBA00023242"/>
    </source>
</evidence>
<reference evidence="5 6" key="1">
    <citation type="submission" date="2021-06" db="EMBL/GenBank/DDBJ databases">
        <title>Caerostris extrusa draft genome.</title>
        <authorList>
            <person name="Kono N."/>
            <person name="Arakawa K."/>
        </authorList>
    </citation>
    <scope>NUCLEOTIDE SEQUENCE [LARGE SCALE GENOMIC DNA]</scope>
</reference>
<dbReference type="PANTHER" id="PTHR14150:SF12">
    <property type="entry name" value="U3 SMALL NUCLEOLAR RNA-ASSOCIATED PROTEIN 14 HOMOLOG A"/>
    <property type="match status" value="1"/>
</dbReference>
<keyword evidence="4" id="KW-0539">Nucleus</keyword>
<keyword evidence="3" id="KW-0597">Phosphoprotein</keyword>
<comment type="caution">
    <text evidence="5">The sequence shown here is derived from an EMBL/GenBank/DDBJ whole genome shotgun (WGS) entry which is preliminary data.</text>
</comment>
<dbReference type="PANTHER" id="PTHR14150">
    <property type="entry name" value="U3 SMALL NUCLEOLAR RNA-ASSOCIATED PROTEIN 14"/>
    <property type="match status" value="1"/>
</dbReference>
<keyword evidence="6" id="KW-1185">Reference proteome</keyword>
<evidence type="ECO:0000256" key="1">
    <source>
        <dbReference type="ARBA" id="ARBA00004604"/>
    </source>
</evidence>
<protein>
    <submittedName>
        <fullName evidence="5">U3 small nucleolar RNA-associated protein 14 homolog B</fullName>
    </submittedName>
</protein>
<organism evidence="5 6">
    <name type="scientific">Caerostris extrusa</name>
    <name type="common">Bark spider</name>
    <name type="synonym">Caerostris bankana</name>
    <dbReference type="NCBI Taxonomy" id="172846"/>
    <lineage>
        <taxon>Eukaryota</taxon>
        <taxon>Metazoa</taxon>
        <taxon>Ecdysozoa</taxon>
        <taxon>Arthropoda</taxon>
        <taxon>Chelicerata</taxon>
        <taxon>Arachnida</taxon>
        <taxon>Araneae</taxon>
        <taxon>Araneomorphae</taxon>
        <taxon>Entelegynae</taxon>
        <taxon>Araneoidea</taxon>
        <taxon>Araneidae</taxon>
        <taxon>Caerostris</taxon>
    </lineage>
</organism>
<evidence type="ECO:0000256" key="3">
    <source>
        <dbReference type="ARBA" id="ARBA00022553"/>
    </source>
</evidence>
<dbReference type="AlphaFoldDB" id="A0AAV4US62"/>
<comment type="similarity">
    <text evidence="2">Belongs to the UTP14 family.</text>
</comment>
<evidence type="ECO:0000313" key="6">
    <source>
        <dbReference type="Proteomes" id="UP001054945"/>
    </source>
</evidence>
<dbReference type="Proteomes" id="UP001054945">
    <property type="component" value="Unassembled WGS sequence"/>
</dbReference>
<dbReference type="EMBL" id="BPLR01013352">
    <property type="protein sequence ID" value="GIY60627.1"/>
    <property type="molecule type" value="Genomic_DNA"/>
</dbReference>
<comment type="subcellular location">
    <subcellularLocation>
        <location evidence="1">Nucleus</location>
        <location evidence="1">Nucleolus</location>
    </subcellularLocation>
</comment>
<dbReference type="InterPro" id="IPR006709">
    <property type="entry name" value="SSU_processome_Utp14"/>
</dbReference>
<name>A0AAV4US62_CAEEX</name>
<proteinExistence type="inferred from homology"/>
<evidence type="ECO:0000313" key="5">
    <source>
        <dbReference type="EMBL" id="GIY60627.1"/>
    </source>
</evidence>
<dbReference type="GO" id="GO:0006364">
    <property type="term" value="P:rRNA processing"/>
    <property type="evidence" value="ECO:0007669"/>
    <property type="project" value="InterPro"/>
</dbReference>
<gene>
    <name evidence="5" type="primary">Utp14b</name>
    <name evidence="5" type="ORF">CEXT_507531</name>
</gene>
<dbReference type="Pfam" id="PF04615">
    <property type="entry name" value="Utp14"/>
    <property type="match status" value="1"/>
</dbReference>
<evidence type="ECO:0000256" key="2">
    <source>
        <dbReference type="ARBA" id="ARBA00007774"/>
    </source>
</evidence>
<sequence>MFGNRFLGEEKRAAEDKRPKGLNLFLPGWGSWVGKGIKQSKSKKRRFLIKLPEEPAPKKNTLGNVIINEDGDKKASAYQVKQLPFPFSNVTQFERHIQQPVSHTWVPPSSLRNLTAPKTVTKAGKIIEPIDAEDVVLEKTTKKPRQQKKKKEKVPVGVTNGAASFQRSIDNIIYKSKVSKVEFNFPSQKTVNTLESLKVDVVDISLAAIEEGTPFRVETDATDFIIGATLSQAERSIAFFFRTLNKSEEITLPSKRSLCYSRFFALLETLFNWKVF</sequence>
<accession>A0AAV4US62</accession>